<gene>
    <name evidence="2" type="ORF">DRP53_08005</name>
</gene>
<dbReference type="InterPro" id="IPR013429">
    <property type="entry name" value="Regulatory_FmdB_Zinc_ribbon"/>
</dbReference>
<dbReference type="PANTHER" id="PTHR34404:SF3">
    <property type="entry name" value="REGULATORY PROTEIN, FMDB FAMILY"/>
    <property type="match status" value="1"/>
</dbReference>
<dbReference type="AlphaFoldDB" id="A0A660SFA3"/>
<dbReference type="SMART" id="SM00834">
    <property type="entry name" value="CxxC_CXXC_SSSS"/>
    <property type="match status" value="1"/>
</dbReference>
<dbReference type="Proteomes" id="UP000268469">
    <property type="component" value="Unassembled WGS sequence"/>
</dbReference>
<proteinExistence type="predicted"/>
<evidence type="ECO:0000313" key="2">
    <source>
        <dbReference type="EMBL" id="RKX69499.1"/>
    </source>
</evidence>
<evidence type="ECO:0000259" key="1">
    <source>
        <dbReference type="SMART" id="SM00834"/>
    </source>
</evidence>
<reference evidence="2 3" key="1">
    <citation type="submission" date="2018-06" db="EMBL/GenBank/DDBJ databases">
        <title>Extensive metabolic versatility and redundancy in microbially diverse, dynamic hydrothermal sediments.</title>
        <authorList>
            <person name="Dombrowski N."/>
            <person name="Teske A."/>
            <person name="Baker B.J."/>
        </authorList>
    </citation>
    <scope>NUCLEOTIDE SEQUENCE [LARGE SCALE GENOMIC DNA]</scope>
    <source>
        <strain evidence="2">B36_G15</strain>
    </source>
</reference>
<dbReference type="PANTHER" id="PTHR34404">
    <property type="entry name" value="REGULATORY PROTEIN, FMDB FAMILY"/>
    <property type="match status" value="1"/>
</dbReference>
<dbReference type="Pfam" id="PF09723">
    <property type="entry name" value="Zn_ribbon_8"/>
    <property type="match status" value="1"/>
</dbReference>
<comment type="caution">
    <text evidence="2">The sequence shown here is derived from an EMBL/GenBank/DDBJ whole genome shotgun (WGS) entry which is preliminary data.</text>
</comment>
<name>A0A660SFA3_UNCW3</name>
<feature type="domain" description="Putative regulatory protein FmdB zinc ribbon" evidence="1">
    <location>
        <begin position="1"/>
        <end position="43"/>
    </location>
</feature>
<dbReference type="EMBL" id="QNBE01000081">
    <property type="protein sequence ID" value="RKX69499.1"/>
    <property type="molecule type" value="Genomic_DNA"/>
</dbReference>
<organism evidence="2 3">
    <name type="scientific">candidate division WOR-3 bacterium</name>
    <dbReference type="NCBI Taxonomy" id="2052148"/>
    <lineage>
        <taxon>Bacteria</taxon>
        <taxon>Bacteria division WOR-3</taxon>
    </lineage>
</organism>
<dbReference type="Gene3D" id="2.20.28.30">
    <property type="entry name" value="RNA polymerase ii, chain L"/>
    <property type="match status" value="1"/>
</dbReference>
<sequence length="76" mass="8527">MPIYEYECLNCGKSFEHLHKRVGSRPRVSCPHCGSKDVRRVISRPGMVKIEWGGTCCGRSEPCDTPPCADGTCRRE</sequence>
<evidence type="ECO:0000313" key="3">
    <source>
        <dbReference type="Proteomes" id="UP000268469"/>
    </source>
</evidence>
<accession>A0A660SFA3</accession>
<protein>
    <submittedName>
        <fullName evidence="2">Zinc ribbon domain-containing protein</fullName>
    </submittedName>
</protein>
<dbReference type="NCBIfam" id="TIGR02605">
    <property type="entry name" value="CxxC_CxxC_SSSS"/>
    <property type="match status" value="1"/>
</dbReference>